<organism evidence="6 7">
    <name type="scientific">Leptolyngbya cf. ectocarpi LEGE 11479</name>
    <dbReference type="NCBI Taxonomy" id="1828722"/>
    <lineage>
        <taxon>Bacteria</taxon>
        <taxon>Bacillati</taxon>
        <taxon>Cyanobacteriota</taxon>
        <taxon>Cyanophyceae</taxon>
        <taxon>Leptolyngbyales</taxon>
        <taxon>Leptolyngbyaceae</taxon>
        <taxon>Leptolyngbya group</taxon>
        <taxon>Leptolyngbya</taxon>
    </lineage>
</organism>
<dbReference type="SUPFAM" id="SSF48498">
    <property type="entry name" value="Tetracyclin repressor-like, C-terminal domain"/>
    <property type="match status" value="1"/>
</dbReference>
<keyword evidence="1" id="KW-0805">Transcription regulation</keyword>
<evidence type="ECO:0000256" key="1">
    <source>
        <dbReference type="ARBA" id="ARBA00023015"/>
    </source>
</evidence>
<accession>A0A928WY93</accession>
<dbReference type="Proteomes" id="UP000615026">
    <property type="component" value="Unassembled WGS sequence"/>
</dbReference>
<dbReference type="GO" id="GO:0003700">
    <property type="term" value="F:DNA-binding transcription factor activity"/>
    <property type="evidence" value="ECO:0007669"/>
    <property type="project" value="TreeGrafter"/>
</dbReference>
<evidence type="ECO:0000313" key="6">
    <source>
        <dbReference type="EMBL" id="MBE9065619.1"/>
    </source>
</evidence>
<evidence type="ECO:0000313" key="7">
    <source>
        <dbReference type="Proteomes" id="UP000615026"/>
    </source>
</evidence>
<keyword evidence="7" id="KW-1185">Reference proteome</keyword>
<dbReference type="GO" id="GO:0000976">
    <property type="term" value="F:transcription cis-regulatory region binding"/>
    <property type="evidence" value="ECO:0007669"/>
    <property type="project" value="TreeGrafter"/>
</dbReference>
<sequence length="200" mass="21873">MTKKSTYHHSDLRRALLDAALQALSEGQDIALRDVARRAGVSHTAPYRHFADKEALLAAVAEEGFVAFGEYLQAAKKSLEGKPLQALQATGVAYIRYAMQHPTHYRVMFGQDLHNCHDHSALLATSTATFEILVSIIQAGQVQGKIKPDDARRLALGAWAQVHGLAMLLLDGQLSVDDSDEIETITKQMVQSSIEGLLAR</sequence>
<evidence type="ECO:0000256" key="3">
    <source>
        <dbReference type="ARBA" id="ARBA00023163"/>
    </source>
</evidence>
<gene>
    <name evidence="6" type="ORF">IQ260_03025</name>
</gene>
<dbReference type="Pfam" id="PF13305">
    <property type="entry name" value="TetR_C_33"/>
    <property type="match status" value="1"/>
</dbReference>
<proteinExistence type="predicted"/>
<dbReference type="InterPro" id="IPR001647">
    <property type="entry name" value="HTH_TetR"/>
</dbReference>
<dbReference type="PANTHER" id="PTHR30055:SF220">
    <property type="entry name" value="TETR-FAMILY REGULATORY PROTEIN"/>
    <property type="match status" value="1"/>
</dbReference>
<dbReference type="Pfam" id="PF00440">
    <property type="entry name" value="TetR_N"/>
    <property type="match status" value="1"/>
</dbReference>
<dbReference type="EMBL" id="JADEXP010000013">
    <property type="protein sequence ID" value="MBE9065619.1"/>
    <property type="molecule type" value="Genomic_DNA"/>
</dbReference>
<dbReference type="InterPro" id="IPR050109">
    <property type="entry name" value="HTH-type_TetR-like_transc_reg"/>
</dbReference>
<evidence type="ECO:0000256" key="2">
    <source>
        <dbReference type="ARBA" id="ARBA00023125"/>
    </source>
</evidence>
<name>A0A928WY93_LEPEC</name>
<dbReference type="Gene3D" id="1.10.357.10">
    <property type="entry name" value="Tetracycline Repressor, domain 2"/>
    <property type="match status" value="1"/>
</dbReference>
<dbReference type="PROSITE" id="PS50977">
    <property type="entry name" value="HTH_TETR_2"/>
    <property type="match status" value="1"/>
</dbReference>
<keyword evidence="2 4" id="KW-0238">DNA-binding</keyword>
<feature type="domain" description="HTH tetR-type" evidence="5">
    <location>
        <begin position="10"/>
        <end position="68"/>
    </location>
</feature>
<comment type="caution">
    <text evidence="6">The sequence shown here is derived from an EMBL/GenBank/DDBJ whole genome shotgun (WGS) entry which is preliminary data.</text>
</comment>
<protein>
    <submittedName>
        <fullName evidence="6">TetR/AcrR family transcriptional regulator</fullName>
    </submittedName>
</protein>
<dbReference type="RefSeq" id="WP_193990716.1">
    <property type="nucleotide sequence ID" value="NZ_JADEXP010000013.1"/>
</dbReference>
<reference evidence="6" key="1">
    <citation type="submission" date="2020-10" db="EMBL/GenBank/DDBJ databases">
        <authorList>
            <person name="Castelo-Branco R."/>
            <person name="Eusebio N."/>
            <person name="Adriana R."/>
            <person name="Vieira A."/>
            <person name="Brugerolle De Fraissinette N."/>
            <person name="Rezende De Castro R."/>
            <person name="Schneider M.P."/>
            <person name="Vasconcelos V."/>
            <person name="Leao P.N."/>
        </authorList>
    </citation>
    <scope>NUCLEOTIDE SEQUENCE</scope>
    <source>
        <strain evidence="6">LEGE 11479</strain>
    </source>
</reference>
<feature type="DNA-binding region" description="H-T-H motif" evidence="4">
    <location>
        <begin position="31"/>
        <end position="50"/>
    </location>
</feature>
<evidence type="ECO:0000256" key="4">
    <source>
        <dbReference type="PROSITE-ProRule" id="PRU00335"/>
    </source>
</evidence>
<dbReference type="PANTHER" id="PTHR30055">
    <property type="entry name" value="HTH-TYPE TRANSCRIPTIONAL REGULATOR RUTR"/>
    <property type="match status" value="1"/>
</dbReference>
<dbReference type="InterPro" id="IPR025996">
    <property type="entry name" value="MT1864/Rv1816-like_C"/>
</dbReference>
<dbReference type="SUPFAM" id="SSF46689">
    <property type="entry name" value="Homeodomain-like"/>
    <property type="match status" value="1"/>
</dbReference>
<keyword evidence="3" id="KW-0804">Transcription</keyword>
<dbReference type="InterPro" id="IPR036271">
    <property type="entry name" value="Tet_transcr_reg_TetR-rel_C_sf"/>
</dbReference>
<dbReference type="AlphaFoldDB" id="A0A928WY93"/>
<dbReference type="InterPro" id="IPR009057">
    <property type="entry name" value="Homeodomain-like_sf"/>
</dbReference>
<evidence type="ECO:0000259" key="5">
    <source>
        <dbReference type="PROSITE" id="PS50977"/>
    </source>
</evidence>